<evidence type="ECO:0000313" key="5">
    <source>
        <dbReference type="Proteomes" id="UP000588277"/>
    </source>
</evidence>
<dbReference type="AlphaFoldDB" id="A0A7Y0HYY8"/>
<organism evidence="4 5">
    <name type="scientific">Bifidobacterium moraviense</name>
    <dbReference type="NCBI Taxonomy" id="2675323"/>
    <lineage>
        <taxon>Bacteria</taxon>
        <taxon>Bacillati</taxon>
        <taxon>Actinomycetota</taxon>
        <taxon>Actinomycetes</taxon>
        <taxon>Bifidobacteriales</taxon>
        <taxon>Bifidobacteriaceae</taxon>
        <taxon>Bifidobacterium</taxon>
    </lineage>
</organism>
<proteinExistence type="predicted"/>
<dbReference type="PROSITE" id="PS50977">
    <property type="entry name" value="HTH_TETR_2"/>
    <property type="match status" value="1"/>
</dbReference>
<name>A0A7Y0HYY8_9BIFI</name>
<dbReference type="PANTHER" id="PTHR43479:SF7">
    <property type="entry name" value="TETR-FAMILY TRANSCRIPTIONAL REGULATOR"/>
    <property type="match status" value="1"/>
</dbReference>
<dbReference type="SUPFAM" id="SSF46689">
    <property type="entry name" value="Homeodomain-like"/>
    <property type="match status" value="1"/>
</dbReference>
<reference evidence="4 5" key="1">
    <citation type="submission" date="2020-02" db="EMBL/GenBank/DDBJ databases">
        <title>Characterization of phylogenetic diversity of novel bifidobacterial species isolated in Czech ZOOs.</title>
        <authorList>
            <person name="Lugli G.A."/>
            <person name="Vera N.B."/>
            <person name="Ventura M."/>
        </authorList>
    </citation>
    <scope>NUCLEOTIDE SEQUENCE [LARGE SCALE GENOMIC DNA]</scope>
    <source>
        <strain evidence="4 5">DSM 109958</strain>
    </source>
</reference>
<feature type="DNA-binding region" description="H-T-H motif" evidence="2">
    <location>
        <begin position="47"/>
        <end position="66"/>
    </location>
</feature>
<dbReference type="GO" id="GO:0003677">
    <property type="term" value="F:DNA binding"/>
    <property type="evidence" value="ECO:0007669"/>
    <property type="project" value="UniProtKB-UniRule"/>
</dbReference>
<evidence type="ECO:0000313" key="4">
    <source>
        <dbReference type="EMBL" id="NMM99649.1"/>
    </source>
</evidence>
<dbReference type="EMBL" id="JAAIIH010000001">
    <property type="protein sequence ID" value="NMM99649.1"/>
    <property type="molecule type" value="Genomic_DNA"/>
</dbReference>
<dbReference type="RefSeq" id="WP_169274815.1">
    <property type="nucleotide sequence ID" value="NZ_JAAIIH010000001.1"/>
</dbReference>
<accession>A0A7Y0HYY8</accession>
<keyword evidence="5" id="KW-1185">Reference proteome</keyword>
<keyword evidence="1 2" id="KW-0238">DNA-binding</keyword>
<sequence length="234" mass="26311">MSDAIVAKTATEAKPSKPLDRRARRTRAMLQEAMLKLLERKPLNKISVTELTELADVNRATFYAHYTDIYDMFEQIKAELIDTLGDIIARHGEEISQAEYRPLIREIFEFADAHEHLFSLLVGNQGDALYADLIAAVERQLVRLVDPIAAAEQHDRSLGAAPAHNRSAVETVRTYQFAYLAGGIVNVLQAWFQRGRREPVDFMASMVATTTRMAGIESLTLNLRLVEGKEDIRA</sequence>
<dbReference type="InterPro" id="IPR009057">
    <property type="entry name" value="Homeodomain-like_sf"/>
</dbReference>
<dbReference type="Proteomes" id="UP000588277">
    <property type="component" value="Unassembled WGS sequence"/>
</dbReference>
<dbReference type="InterPro" id="IPR001647">
    <property type="entry name" value="HTH_TetR"/>
</dbReference>
<dbReference type="Gene3D" id="1.10.357.10">
    <property type="entry name" value="Tetracycline Repressor, domain 2"/>
    <property type="match status" value="1"/>
</dbReference>
<evidence type="ECO:0000259" key="3">
    <source>
        <dbReference type="PROSITE" id="PS50977"/>
    </source>
</evidence>
<protein>
    <submittedName>
        <fullName evidence="4">TetR family transcriptional regulator</fullName>
    </submittedName>
</protein>
<feature type="domain" description="HTH tetR-type" evidence="3">
    <location>
        <begin position="24"/>
        <end position="84"/>
    </location>
</feature>
<comment type="caution">
    <text evidence="4">The sequence shown here is derived from an EMBL/GenBank/DDBJ whole genome shotgun (WGS) entry which is preliminary data.</text>
</comment>
<evidence type="ECO:0000256" key="1">
    <source>
        <dbReference type="ARBA" id="ARBA00023125"/>
    </source>
</evidence>
<dbReference type="InterPro" id="IPR050624">
    <property type="entry name" value="HTH-type_Tx_Regulator"/>
</dbReference>
<gene>
    <name evidence="4" type="ORF">G1C96_0227</name>
</gene>
<evidence type="ECO:0000256" key="2">
    <source>
        <dbReference type="PROSITE-ProRule" id="PRU00335"/>
    </source>
</evidence>
<dbReference type="PANTHER" id="PTHR43479">
    <property type="entry name" value="ACREF/ENVCD OPERON REPRESSOR-RELATED"/>
    <property type="match status" value="1"/>
</dbReference>